<comment type="caution">
    <text evidence="8">The sequence shown here is derived from an EMBL/GenBank/DDBJ whole genome shotgun (WGS) entry which is preliminary data.</text>
</comment>
<feature type="transmembrane region" description="Helical" evidence="6">
    <location>
        <begin position="604"/>
        <end position="631"/>
    </location>
</feature>
<name>A0ABN9RC61_9DINO</name>
<evidence type="ECO:0000256" key="4">
    <source>
        <dbReference type="ARBA" id="ARBA00023136"/>
    </source>
</evidence>
<evidence type="ECO:0000256" key="3">
    <source>
        <dbReference type="ARBA" id="ARBA00022989"/>
    </source>
</evidence>
<sequence length="722" mass="77375">ASRPRKVAMAPAGDAGDAEVLRVAEEGCPAPESTSTTDLAPAADHLRAPSAAPSSAASEGGPPPDLCDDAPPPAAPAPGVQAPGVQTRPTTPPASKERGAADQVPACLERLVSGGSSRLLSMPCSDLAEDAFGGFLASALSELRRSVVAEHDRAVQAALLRGCTSPAVRRQSSGSSIEEVPDDARRTAATAQSARAASPDCPARELARPRRPSSLQSRRFSDRQGHLEVVVPSAPGRQARQRTALHSELGYRRSSGDHRPRRAASSIARGACSSESPRRSPSPRTVSQELPWKRRTDSHGAGRSLTGQPASQARPAAAQARGHEPPDDRAEGSAHGRSGGGRGARGRRRRRTLTSSSACSGASEGSVVGCRQDRPPPEAAEGQQGCLAASEGHDGEFELLHVWESAKKDGALRGVSFWRRCTLGAGSSPGRTSVESEAEPRAPSFQGRDGGAWHAEWSPLRSRWWVMPPNSRRRLAWDALSMLCILYDLVMAPLEVLNEQYSGPSPMHWVTMLFWTLDIPASCISGYTLPNGTEVHKLRLIWRRYATSWLLPDAAMVGADWMEALLHNALPKGWRVLRMIRLLRLLRLRRVLSLLIMRMQSERAALVFGIAQTLLAILFLAHGMGCIWAGLGRSEGAQGWVAHAADGGELSVEQTYLLAMHWALTNFAGTVNLGPRSWKERVYAIVSLVFGFLVASAFVSIITSNMTRLSIRRTGGPGSSRT</sequence>
<feature type="compositionally biased region" description="Low complexity" evidence="5">
    <location>
        <begin position="308"/>
        <end position="320"/>
    </location>
</feature>
<dbReference type="Proteomes" id="UP001189429">
    <property type="component" value="Unassembled WGS sequence"/>
</dbReference>
<keyword evidence="3 6" id="KW-1133">Transmembrane helix</keyword>
<organism evidence="8 9">
    <name type="scientific">Prorocentrum cordatum</name>
    <dbReference type="NCBI Taxonomy" id="2364126"/>
    <lineage>
        <taxon>Eukaryota</taxon>
        <taxon>Sar</taxon>
        <taxon>Alveolata</taxon>
        <taxon>Dinophyceae</taxon>
        <taxon>Prorocentrales</taxon>
        <taxon>Prorocentraceae</taxon>
        <taxon>Prorocentrum</taxon>
    </lineage>
</organism>
<dbReference type="SUPFAM" id="SSF81324">
    <property type="entry name" value="Voltage-gated potassium channels"/>
    <property type="match status" value="1"/>
</dbReference>
<feature type="compositionally biased region" description="Low complexity" evidence="5">
    <location>
        <begin position="187"/>
        <end position="198"/>
    </location>
</feature>
<feature type="transmembrane region" description="Helical" evidence="6">
    <location>
        <begin position="682"/>
        <end position="703"/>
    </location>
</feature>
<feature type="domain" description="Ion transport" evidence="7">
    <location>
        <begin position="476"/>
        <end position="709"/>
    </location>
</feature>
<evidence type="ECO:0000256" key="6">
    <source>
        <dbReference type="SAM" id="Phobius"/>
    </source>
</evidence>
<dbReference type="InterPro" id="IPR005821">
    <property type="entry name" value="Ion_trans_dom"/>
</dbReference>
<feature type="region of interest" description="Disordered" evidence="5">
    <location>
        <begin position="426"/>
        <end position="449"/>
    </location>
</feature>
<dbReference type="Gene3D" id="1.10.287.70">
    <property type="match status" value="1"/>
</dbReference>
<feature type="region of interest" description="Disordered" evidence="5">
    <location>
        <begin position="167"/>
        <end position="383"/>
    </location>
</feature>
<dbReference type="InterPro" id="IPR050818">
    <property type="entry name" value="KCNH_animal-type"/>
</dbReference>
<feature type="compositionally biased region" description="Low complexity" evidence="5">
    <location>
        <begin position="48"/>
        <end position="60"/>
    </location>
</feature>
<keyword evidence="2 6" id="KW-0812">Transmembrane</keyword>
<evidence type="ECO:0000256" key="1">
    <source>
        <dbReference type="ARBA" id="ARBA00004141"/>
    </source>
</evidence>
<feature type="non-terminal residue" evidence="8">
    <location>
        <position position="1"/>
    </location>
</feature>
<evidence type="ECO:0000313" key="9">
    <source>
        <dbReference type="Proteomes" id="UP001189429"/>
    </source>
</evidence>
<proteinExistence type="predicted"/>
<evidence type="ECO:0000259" key="7">
    <source>
        <dbReference type="Pfam" id="PF00520"/>
    </source>
</evidence>
<feature type="compositionally biased region" description="Low complexity" evidence="5">
    <location>
        <begin position="355"/>
        <end position="370"/>
    </location>
</feature>
<keyword evidence="4 6" id="KW-0472">Membrane</keyword>
<dbReference type="PANTHER" id="PTHR10217">
    <property type="entry name" value="VOLTAGE AND LIGAND GATED POTASSIUM CHANNEL"/>
    <property type="match status" value="1"/>
</dbReference>
<reference evidence="8" key="1">
    <citation type="submission" date="2023-10" db="EMBL/GenBank/DDBJ databases">
        <authorList>
            <person name="Chen Y."/>
            <person name="Shah S."/>
            <person name="Dougan E. K."/>
            <person name="Thang M."/>
            <person name="Chan C."/>
        </authorList>
    </citation>
    <scope>NUCLEOTIDE SEQUENCE [LARGE SCALE GENOMIC DNA]</scope>
</reference>
<dbReference type="PANTHER" id="PTHR10217:SF435">
    <property type="entry name" value="POTASSIUM VOLTAGE-GATED CHANNEL PROTEIN EAG"/>
    <property type="match status" value="1"/>
</dbReference>
<protein>
    <recommendedName>
        <fullName evidence="7">Ion transport domain-containing protein</fullName>
    </recommendedName>
</protein>
<accession>A0ABN9RC61</accession>
<feature type="compositionally biased region" description="Pro residues" evidence="5">
    <location>
        <begin position="61"/>
        <end position="76"/>
    </location>
</feature>
<dbReference type="Pfam" id="PF00520">
    <property type="entry name" value="Ion_trans"/>
    <property type="match status" value="1"/>
</dbReference>
<feature type="region of interest" description="Disordered" evidence="5">
    <location>
        <begin position="1"/>
        <end position="102"/>
    </location>
</feature>
<feature type="compositionally biased region" description="Basic and acidic residues" evidence="5">
    <location>
        <begin position="249"/>
        <end position="258"/>
    </location>
</feature>
<evidence type="ECO:0000256" key="5">
    <source>
        <dbReference type="SAM" id="MobiDB-lite"/>
    </source>
</evidence>
<evidence type="ECO:0000256" key="2">
    <source>
        <dbReference type="ARBA" id="ARBA00022692"/>
    </source>
</evidence>
<feature type="compositionally biased region" description="Basic and acidic residues" evidence="5">
    <location>
        <begin position="321"/>
        <end position="334"/>
    </location>
</feature>
<gene>
    <name evidence="8" type="ORF">PCOR1329_LOCUS19503</name>
</gene>
<feature type="compositionally biased region" description="Basic and acidic residues" evidence="5">
    <location>
        <begin position="291"/>
        <end position="300"/>
    </location>
</feature>
<keyword evidence="9" id="KW-1185">Reference proteome</keyword>
<comment type="subcellular location">
    <subcellularLocation>
        <location evidence="1">Membrane</location>
        <topology evidence="1">Multi-pass membrane protein</topology>
    </subcellularLocation>
</comment>
<dbReference type="EMBL" id="CAUYUJ010006225">
    <property type="protein sequence ID" value="CAK0816577.1"/>
    <property type="molecule type" value="Genomic_DNA"/>
</dbReference>
<feature type="transmembrane region" description="Helical" evidence="6">
    <location>
        <begin position="506"/>
        <end position="529"/>
    </location>
</feature>
<evidence type="ECO:0000313" key="8">
    <source>
        <dbReference type="EMBL" id="CAK0816577.1"/>
    </source>
</evidence>